<dbReference type="GO" id="GO:0006508">
    <property type="term" value="P:proteolysis"/>
    <property type="evidence" value="ECO:0007669"/>
    <property type="project" value="UniProtKB-KW"/>
</dbReference>
<feature type="compositionally biased region" description="Basic and acidic residues" evidence="1">
    <location>
        <begin position="145"/>
        <end position="155"/>
    </location>
</feature>
<keyword evidence="3" id="KW-0645">Protease</keyword>
<reference evidence="4 5" key="1">
    <citation type="submission" date="2019-08" db="EMBL/GenBank/DDBJ databases">
        <title>Draft genome sequences of two oriental melons (Cucumis melo L. var makuwa).</title>
        <authorList>
            <person name="Kwon S.-Y."/>
        </authorList>
    </citation>
    <scope>NUCLEOTIDE SEQUENCE [LARGE SCALE GENOMIC DNA]</scope>
    <source>
        <strain evidence="5">cv. Chang Bougi</strain>
        <strain evidence="4">cv. SW 3</strain>
        <tissue evidence="3">Leaf</tissue>
    </source>
</reference>
<evidence type="ECO:0000256" key="1">
    <source>
        <dbReference type="SAM" id="MobiDB-lite"/>
    </source>
</evidence>
<dbReference type="EMBL" id="SSTD01012504">
    <property type="protein sequence ID" value="TYK08657.1"/>
    <property type="molecule type" value="Genomic_DNA"/>
</dbReference>
<dbReference type="Proteomes" id="UP000321393">
    <property type="component" value="Unassembled WGS sequence"/>
</dbReference>
<keyword evidence="3" id="KW-0378">Hydrolase</keyword>
<feature type="region of interest" description="Disordered" evidence="1">
    <location>
        <begin position="123"/>
        <end position="159"/>
    </location>
</feature>
<dbReference type="AlphaFoldDB" id="A0A5D3C9L0"/>
<evidence type="ECO:0000313" key="2">
    <source>
        <dbReference type="EMBL" id="KAA0066231.1"/>
    </source>
</evidence>
<comment type="caution">
    <text evidence="3">The sequence shown here is derived from an EMBL/GenBank/DDBJ whole genome shotgun (WGS) entry which is preliminary data.</text>
</comment>
<dbReference type="Proteomes" id="UP000321947">
    <property type="component" value="Unassembled WGS sequence"/>
</dbReference>
<dbReference type="GO" id="GO:0008233">
    <property type="term" value="F:peptidase activity"/>
    <property type="evidence" value="ECO:0007669"/>
    <property type="project" value="UniProtKB-KW"/>
</dbReference>
<sequence length="204" mass="22893">MASQVPVGGAAPVTKVKVPEPKPFCGVRDAKALENFIFDLEQYFKATNTVTDRAKVTLATMYLCEDAKLHSRYVEKDKVFCFIEGLKPWAKTKLYEERVQDLMSAYAAVERLFNLTSDSQDVRRHQSSSLGRNKNSRLSSPKDAGGGKDSGRDCRPYNQTQRTLGEGRIIEAHPSVPSVVSCAIGHIWQENVRIKSTSMRFRPH</sequence>
<name>A0A5D3C9L0_CUCMM</name>
<protein>
    <submittedName>
        <fullName evidence="3">Senescence-specific cysteine protease sag39</fullName>
    </submittedName>
</protein>
<evidence type="ECO:0000313" key="4">
    <source>
        <dbReference type="Proteomes" id="UP000321393"/>
    </source>
</evidence>
<dbReference type="OrthoDB" id="782535at2759"/>
<evidence type="ECO:0000313" key="5">
    <source>
        <dbReference type="Proteomes" id="UP000321947"/>
    </source>
</evidence>
<feature type="compositionally biased region" description="Polar residues" evidence="1">
    <location>
        <begin position="127"/>
        <end position="139"/>
    </location>
</feature>
<accession>A0A5D3C9L0</accession>
<dbReference type="EMBL" id="SSTE01000903">
    <property type="protein sequence ID" value="KAA0066231.1"/>
    <property type="molecule type" value="Genomic_DNA"/>
</dbReference>
<evidence type="ECO:0000313" key="3">
    <source>
        <dbReference type="EMBL" id="TYK08657.1"/>
    </source>
</evidence>
<organism evidence="3 5">
    <name type="scientific">Cucumis melo var. makuwa</name>
    <name type="common">Oriental melon</name>
    <dbReference type="NCBI Taxonomy" id="1194695"/>
    <lineage>
        <taxon>Eukaryota</taxon>
        <taxon>Viridiplantae</taxon>
        <taxon>Streptophyta</taxon>
        <taxon>Embryophyta</taxon>
        <taxon>Tracheophyta</taxon>
        <taxon>Spermatophyta</taxon>
        <taxon>Magnoliopsida</taxon>
        <taxon>eudicotyledons</taxon>
        <taxon>Gunneridae</taxon>
        <taxon>Pentapetalae</taxon>
        <taxon>rosids</taxon>
        <taxon>fabids</taxon>
        <taxon>Cucurbitales</taxon>
        <taxon>Cucurbitaceae</taxon>
        <taxon>Benincaseae</taxon>
        <taxon>Cucumis</taxon>
    </lineage>
</organism>
<gene>
    <name evidence="3" type="ORF">E5676_scaffold871G00210</name>
    <name evidence="2" type="ORF">E6C27_scaffold21G002550</name>
</gene>
<proteinExistence type="predicted"/>